<proteinExistence type="predicted"/>
<feature type="compositionally biased region" description="Basic and acidic residues" evidence="1">
    <location>
        <begin position="71"/>
        <end position="83"/>
    </location>
</feature>
<sequence>MAELKRRVEEGNATSSHMSSLYYNGARERDMEREREREREREMDSRGGRDADVRPYSAGRRRIGTGWPAMDELRQSAKRRDPVFEQSQSNGYRRGSPGAEYSRDPNYGVSFKSPARDGSQRVDVKKSLAMLKAKLGLFANRK</sequence>
<reference evidence="2" key="1">
    <citation type="submission" date="2021-01" db="EMBL/GenBank/DDBJ databases">
        <authorList>
            <person name="Corre E."/>
            <person name="Pelletier E."/>
            <person name="Niang G."/>
            <person name="Scheremetjew M."/>
            <person name="Finn R."/>
            <person name="Kale V."/>
            <person name="Holt S."/>
            <person name="Cochrane G."/>
            <person name="Meng A."/>
            <person name="Brown T."/>
            <person name="Cohen L."/>
        </authorList>
    </citation>
    <scope>NUCLEOTIDE SEQUENCE</scope>
    <source>
        <strain evidence="2">NIES-2562</strain>
    </source>
</reference>
<dbReference type="EMBL" id="HBIB01005227">
    <property type="protein sequence ID" value="CAE0240999.1"/>
    <property type="molecule type" value="Transcribed_RNA"/>
</dbReference>
<gene>
    <name evidence="2" type="ORF">PBIL07802_LOCUS3158</name>
    <name evidence="3" type="ORF">PBIL07802_LOCUS3160</name>
</gene>
<evidence type="ECO:0000313" key="3">
    <source>
        <dbReference type="EMBL" id="CAE0240999.1"/>
    </source>
</evidence>
<feature type="compositionally biased region" description="Basic and acidic residues" evidence="1">
    <location>
        <begin position="1"/>
        <end position="10"/>
    </location>
</feature>
<evidence type="ECO:0000313" key="2">
    <source>
        <dbReference type="EMBL" id="CAE0240997.1"/>
    </source>
</evidence>
<protein>
    <submittedName>
        <fullName evidence="2">Uncharacterized protein</fullName>
    </submittedName>
</protein>
<organism evidence="2">
    <name type="scientific">Palpitomonas bilix</name>
    <dbReference type="NCBI Taxonomy" id="652834"/>
    <lineage>
        <taxon>Eukaryota</taxon>
        <taxon>Eukaryota incertae sedis</taxon>
    </lineage>
</organism>
<dbReference type="AlphaFoldDB" id="A0A7S3G2W9"/>
<accession>A0A7S3G2W9</accession>
<dbReference type="EMBL" id="HBIB01005224">
    <property type="protein sequence ID" value="CAE0240997.1"/>
    <property type="molecule type" value="Transcribed_RNA"/>
</dbReference>
<evidence type="ECO:0000256" key="1">
    <source>
        <dbReference type="SAM" id="MobiDB-lite"/>
    </source>
</evidence>
<name>A0A7S3G2W9_9EUKA</name>
<feature type="compositionally biased region" description="Basic and acidic residues" evidence="1">
    <location>
        <begin position="26"/>
        <end position="53"/>
    </location>
</feature>
<feature type="compositionally biased region" description="Polar residues" evidence="1">
    <location>
        <begin position="12"/>
        <end position="22"/>
    </location>
</feature>
<feature type="region of interest" description="Disordered" evidence="1">
    <location>
        <begin position="1"/>
        <end position="122"/>
    </location>
</feature>